<evidence type="ECO:0000313" key="7">
    <source>
        <dbReference type="Proteomes" id="UP000176244"/>
    </source>
</evidence>
<keyword evidence="4" id="KW-0233">DNA recombination</keyword>
<dbReference type="EMBL" id="LKEU01000034">
    <property type="protein sequence ID" value="OFV70032.1"/>
    <property type="molecule type" value="Genomic_DNA"/>
</dbReference>
<dbReference type="Proteomes" id="UP000176244">
    <property type="component" value="Unassembled WGS sequence"/>
</dbReference>
<evidence type="ECO:0000313" key="6">
    <source>
        <dbReference type="EMBL" id="OFV70032.1"/>
    </source>
</evidence>
<dbReference type="InterPro" id="IPR047952">
    <property type="entry name" value="Transpos_IS4"/>
</dbReference>
<dbReference type="InterPro" id="IPR002559">
    <property type="entry name" value="Transposase_11"/>
</dbReference>
<evidence type="ECO:0000256" key="3">
    <source>
        <dbReference type="ARBA" id="ARBA00023125"/>
    </source>
</evidence>
<protein>
    <submittedName>
        <fullName evidence="6">Transposase DDE domain protein</fullName>
    </submittedName>
</protein>
<dbReference type="Pfam" id="PF01609">
    <property type="entry name" value="DDE_Tnp_1"/>
    <property type="match status" value="1"/>
</dbReference>
<evidence type="ECO:0000259" key="5">
    <source>
        <dbReference type="Pfam" id="PF01609"/>
    </source>
</evidence>
<evidence type="ECO:0000256" key="2">
    <source>
        <dbReference type="ARBA" id="ARBA00022578"/>
    </source>
</evidence>
<evidence type="ECO:0000256" key="1">
    <source>
        <dbReference type="ARBA" id="ARBA00010075"/>
    </source>
</evidence>
<comment type="caution">
    <text evidence="6">The sequence shown here is derived from an EMBL/GenBank/DDBJ whole genome shotgun (WGS) entry which is preliminary data.</text>
</comment>
<gene>
    <name evidence="6" type="ORF">ACWI_24890</name>
</gene>
<dbReference type="AlphaFoldDB" id="A0A1F2PGN4"/>
<evidence type="ECO:0000256" key="4">
    <source>
        <dbReference type="ARBA" id="ARBA00023172"/>
    </source>
</evidence>
<dbReference type="RefSeq" id="WP_070371767.1">
    <property type="nucleotide sequence ID" value="NZ_LKEU01000034.1"/>
</dbReference>
<dbReference type="Gene3D" id="3.90.350.10">
    <property type="entry name" value="Transposase Inhibitor Protein From Tn5, Chain A, domain 1"/>
    <property type="match status" value="1"/>
</dbReference>
<keyword evidence="3" id="KW-0238">DNA-binding</keyword>
<feature type="domain" description="Transposase IS4-like" evidence="5">
    <location>
        <begin position="108"/>
        <end position="357"/>
    </location>
</feature>
<dbReference type="GO" id="GO:0006313">
    <property type="term" value="P:DNA transposition"/>
    <property type="evidence" value="ECO:0007669"/>
    <property type="project" value="InterPro"/>
</dbReference>
<accession>A0A1F2PGN4</accession>
<dbReference type="NCBIfam" id="NF033592">
    <property type="entry name" value="transpos_IS4_1"/>
    <property type="match status" value="1"/>
</dbReference>
<comment type="similarity">
    <text evidence="1">Belongs to the transposase 11 family.</text>
</comment>
<dbReference type="InterPro" id="IPR012337">
    <property type="entry name" value="RNaseH-like_sf"/>
</dbReference>
<dbReference type="GO" id="GO:0003677">
    <property type="term" value="F:DNA binding"/>
    <property type="evidence" value="ECO:0007669"/>
    <property type="project" value="UniProtKB-KW"/>
</dbReference>
<dbReference type="SUPFAM" id="SSF53098">
    <property type="entry name" value="Ribonuclease H-like"/>
    <property type="match status" value="1"/>
</dbReference>
<keyword evidence="2" id="KW-0815">Transposition</keyword>
<dbReference type="PANTHER" id="PTHR33258:SF1">
    <property type="entry name" value="TRANSPOSASE INSL FOR INSERTION SEQUENCE ELEMENT IS186A-RELATED"/>
    <property type="match status" value="1"/>
</dbReference>
<organism evidence="6 7">
    <name type="scientific">Acetobacterium wieringae</name>
    <dbReference type="NCBI Taxonomy" id="52694"/>
    <lineage>
        <taxon>Bacteria</taxon>
        <taxon>Bacillati</taxon>
        <taxon>Bacillota</taxon>
        <taxon>Clostridia</taxon>
        <taxon>Eubacteriales</taxon>
        <taxon>Eubacteriaceae</taxon>
        <taxon>Acetobacterium</taxon>
    </lineage>
</organism>
<name>A0A1F2PGN4_9FIRM</name>
<dbReference type="GO" id="GO:0004803">
    <property type="term" value="F:transposase activity"/>
    <property type="evidence" value="ECO:0007669"/>
    <property type="project" value="InterPro"/>
</dbReference>
<sequence length="435" mass="50777">MNDFATNILKKLENSIALSEQNSRKFVKNPVTDFTRKRKLHYAEMIRLILSMGGQSLKLELLDYFSYDTDTVSCSAFVQQREKLKPELFESLFHDFNSKLPSAFLYEGYRLLAADGSDLNIAHNPDDPDTFQNNGSNKGFNLLHLNALYDLCNKTYVDALIQPRIRSGECKALIEMIERSQIEGKTIVIADRGYESYNVFEHIAKKGWHYLVRVKDITSNGIASSLNLSCDDTFDLDYSFFMTRRQTNKIKANKDRYKFMPKNQVFDFLPFDSKAMYPYHFRILRFPIGENSYEVIMTNLDRETFPLSKIRHLYHMRWGIETSFRELKYAIGLQHFHAKKVAYILQEVFAKLIMYNFCAAITTHILIVQKERNHLYQVNFTIAIAICMRFFKCRDDTPPDVEALIAKNILPVRPGRKDPRKVKIRTSVSFLYRVA</sequence>
<reference evidence="6 7" key="1">
    <citation type="submission" date="2015-09" db="EMBL/GenBank/DDBJ databases">
        <title>Genome sequence of Acetobacterium wieringae DSM 1911.</title>
        <authorList>
            <person name="Poehlein A."/>
            <person name="Bengelsdorf F.R."/>
            <person name="Schiel-Bengelsdorf B."/>
            <person name="Duerre P."/>
            <person name="Daniel R."/>
        </authorList>
    </citation>
    <scope>NUCLEOTIDE SEQUENCE [LARGE SCALE GENOMIC DNA]</scope>
    <source>
        <strain evidence="6 7">DSM 1911</strain>
    </source>
</reference>
<dbReference type="PANTHER" id="PTHR33258">
    <property type="entry name" value="TRANSPOSASE INSL FOR INSERTION SEQUENCE ELEMENT IS186A-RELATED"/>
    <property type="match status" value="1"/>
</dbReference>
<proteinExistence type="inferred from homology"/>
<dbReference type="OrthoDB" id="9794050at2"/>